<dbReference type="SUPFAM" id="SSF48498">
    <property type="entry name" value="Tetracyclin repressor-like, C-terminal domain"/>
    <property type="match status" value="1"/>
</dbReference>
<dbReference type="RefSeq" id="WP_094004924.1">
    <property type="nucleotide sequence ID" value="NZ_CP091196.1"/>
</dbReference>
<evidence type="ECO:0000256" key="2">
    <source>
        <dbReference type="ARBA" id="ARBA00023125"/>
    </source>
</evidence>
<dbReference type="PROSITE" id="PS50977">
    <property type="entry name" value="HTH_TETR_2"/>
    <property type="match status" value="1"/>
</dbReference>
<evidence type="ECO:0000259" key="5">
    <source>
        <dbReference type="PROSITE" id="PS50977"/>
    </source>
</evidence>
<sequence>MGRSSLAAERKEQILSAFARCVARSGFARTSLEDVAAESGLARGHVRHYLGNRHDQVAALAEWINAPGREAFDRVRGIDDDRKRADGVLDYLFHPGFYGPSDELAVFLALFEEARRTEDLRKKFVDEYHDILDTLTGALMGGHALPKREASDIAYLMLCAAVGNAHLSETGVSPVRARRVGGLCRRVLRMLLPANGKSAAGS</sequence>
<gene>
    <name evidence="6" type="ORF">L1857_12990</name>
</gene>
<dbReference type="EMBL" id="CP091196">
    <property type="protein sequence ID" value="UQS23676.1"/>
    <property type="molecule type" value="Genomic_DNA"/>
</dbReference>
<dbReference type="InterPro" id="IPR001647">
    <property type="entry name" value="HTH_TetR"/>
</dbReference>
<dbReference type="PANTHER" id="PTHR30055">
    <property type="entry name" value="HTH-TYPE TRANSCRIPTIONAL REGULATOR RUTR"/>
    <property type="match status" value="1"/>
</dbReference>
<reference evidence="6" key="1">
    <citation type="submission" date="2022-01" db="EMBL/GenBank/DDBJ databases">
        <title>PSI-footprinting approach for the identification of protein synthesis inhibitor producers.</title>
        <authorList>
            <person name="Handel F."/>
            <person name="Kulik A."/>
            <person name="Wex K.W."/>
            <person name="Berscheid A."/>
            <person name="Saur J.S."/>
            <person name="Winkler A."/>
            <person name="Wibberg D."/>
            <person name="Kalinowski J."/>
            <person name="Broetz-Oesterhelt H."/>
            <person name="Mast Y."/>
        </authorList>
    </citation>
    <scope>NUCLEOTIDE SEQUENCE</scope>
    <source>
        <strain evidence="6">KNN 49.3e</strain>
    </source>
</reference>
<accession>A0ABY4NUC7</accession>
<proteinExistence type="predicted"/>
<feature type="domain" description="HTH tetR-type" evidence="5">
    <location>
        <begin position="8"/>
        <end position="68"/>
    </location>
</feature>
<protein>
    <submittedName>
        <fullName evidence="6">TetR/AcrR family transcriptional regulator</fullName>
    </submittedName>
</protein>
<dbReference type="InterPro" id="IPR050109">
    <property type="entry name" value="HTH-type_TetR-like_transc_reg"/>
</dbReference>
<evidence type="ECO:0000256" key="1">
    <source>
        <dbReference type="ARBA" id="ARBA00023015"/>
    </source>
</evidence>
<evidence type="ECO:0000256" key="4">
    <source>
        <dbReference type="PROSITE-ProRule" id="PRU00335"/>
    </source>
</evidence>
<keyword evidence="3" id="KW-0804">Transcription</keyword>
<dbReference type="Proteomes" id="UP000830158">
    <property type="component" value="Chromosome"/>
</dbReference>
<dbReference type="InterPro" id="IPR009057">
    <property type="entry name" value="Homeodomain-like_sf"/>
</dbReference>
<keyword evidence="2 4" id="KW-0238">DNA-binding</keyword>
<keyword evidence="7" id="KW-1185">Reference proteome</keyword>
<dbReference type="PANTHER" id="PTHR30055:SF234">
    <property type="entry name" value="HTH-TYPE TRANSCRIPTIONAL REGULATOR BETI"/>
    <property type="match status" value="1"/>
</dbReference>
<dbReference type="InterPro" id="IPR036271">
    <property type="entry name" value="Tet_transcr_reg_TetR-rel_C_sf"/>
</dbReference>
<evidence type="ECO:0000256" key="3">
    <source>
        <dbReference type="ARBA" id="ARBA00023163"/>
    </source>
</evidence>
<evidence type="ECO:0000313" key="6">
    <source>
        <dbReference type="EMBL" id="UQS23676.1"/>
    </source>
</evidence>
<feature type="DNA-binding region" description="H-T-H motif" evidence="4">
    <location>
        <begin position="31"/>
        <end position="50"/>
    </location>
</feature>
<organism evidence="6 7">
    <name type="scientific">Amycolatopsis thermalba</name>
    <dbReference type="NCBI Taxonomy" id="944492"/>
    <lineage>
        <taxon>Bacteria</taxon>
        <taxon>Bacillati</taxon>
        <taxon>Actinomycetota</taxon>
        <taxon>Actinomycetes</taxon>
        <taxon>Pseudonocardiales</taxon>
        <taxon>Pseudonocardiaceae</taxon>
        <taxon>Amycolatopsis</taxon>
    </lineage>
</organism>
<keyword evidence="1" id="KW-0805">Transcription regulation</keyword>
<evidence type="ECO:0000313" key="7">
    <source>
        <dbReference type="Proteomes" id="UP000830158"/>
    </source>
</evidence>
<dbReference type="Gene3D" id="1.10.357.10">
    <property type="entry name" value="Tetracycline Repressor, domain 2"/>
    <property type="match status" value="1"/>
</dbReference>
<name>A0ABY4NUC7_9PSEU</name>
<dbReference type="SUPFAM" id="SSF46689">
    <property type="entry name" value="Homeodomain-like"/>
    <property type="match status" value="1"/>
</dbReference>